<dbReference type="RefSeq" id="XP_033387534.1">
    <property type="nucleotide sequence ID" value="XM_033532925.1"/>
</dbReference>
<accession>A0A6A5Y0W6</accession>
<dbReference type="GO" id="GO:0003984">
    <property type="term" value="F:acetolactate synthase activity"/>
    <property type="evidence" value="ECO:0007669"/>
    <property type="project" value="TreeGrafter"/>
</dbReference>
<dbReference type="SUPFAM" id="SSF52467">
    <property type="entry name" value="DHS-like NAD/FAD-binding domain"/>
    <property type="match status" value="1"/>
</dbReference>
<dbReference type="FunFam" id="3.40.50.970:FF:000007">
    <property type="entry name" value="Acetolactate synthase"/>
    <property type="match status" value="1"/>
</dbReference>
<dbReference type="Pfam" id="PF00205">
    <property type="entry name" value="TPP_enzyme_M"/>
    <property type="match status" value="1"/>
</dbReference>
<dbReference type="Proteomes" id="UP000799778">
    <property type="component" value="Unassembled WGS sequence"/>
</dbReference>
<evidence type="ECO:0000256" key="2">
    <source>
        <dbReference type="ARBA" id="ARBA00007812"/>
    </source>
</evidence>
<dbReference type="InterPro" id="IPR012000">
    <property type="entry name" value="Thiamin_PyroP_enz_cen_dom"/>
</dbReference>
<dbReference type="Gene3D" id="3.40.50.1220">
    <property type="entry name" value="TPP-binding domain"/>
    <property type="match status" value="1"/>
</dbReference>
<evidence type="ECO:0000313" key="9">
    <source>
        <dbReference type="Proteomes" id="UP000799778"/>
    </source>
</evidence>
<dbReference type="Pfam" id="PF02775">
    <property type="entry name" value="TPP_enzyme_C"/>
    <property type="match status" value="1"/>
</dbReference>
<comment type="similarity">
    <text evidence="2 4">Belongs to the TPP enzyme family.</text>
</comment>
<dbReference type="GO" id="GO:0009099">
    <property type="term" value="P:L-valine biosynthetic process"/>
    <property type="evidence" value="ECO:0007669"/>
    <property type="project" value="TreeGrafter"/>
</dbReference>
<dbReference type="SUPFAM" id="SSF52518">
    <property type="entry name" value="Thiamin diphosphate-binding fold (THDP-binding)"/>
    <property type="match status" value="2"/>
</dbReference>
<feature type="domain" description="Thiamine pyrophosphate enzyme TPP-binding" evidence="6">
    <location>
        <begin position="407"/>
        <end position="549"/>
    </location>
</feature>
<dbReference type="GO" id="GO:0005948">
    <property type="term" value="C:acetolactate synthase complex"/>
    <property type="evidence" value="ECO:0007669"/>
    <property type="project" value="TreeGrafter"/>
</dbReference>
<dbReference type="GO" id="GO:0030976">
    <property type="term" value="F:thiamine pyrophosphate binding"/>
    <property type="evidence" value="ECO:0007669"/>
    <property type="project" value="InterPro"/>
</dbReference>
<dbReference type="Pfam" id="PF02776">
    <property type="entry name" value="TPP_enzyme_N"/>
    <property type="match status" value="1"/>
</dbReference>
<evidence type="ECO:0000259" key="7">
    <source>
        <dbReference type="Pfam" id="PF02776"/>
    </source>
</evidence>
<evidence type="ECO:0000313" key="8">
    <source>
        <dbReference type="EMBL" id="KAF2019195.1"/>
    </source>
</evidence>
<keyword evidence="9" id="KW-1185">Reference proteome</keyword>
<feature type="domain" description="Thiamine pyrophosphate enzyme N-terminal TPP-binding" evidence="7">
    <location>
        <begin position="19"/>
        <end position="132"/>
    </location>
</feature>
<dbReference type="GO" id="GO:0000287">
    <property type="term" value="F:magnesium ion binding"/>
    <property type="evidence" value="ECO:0007669"/>
    <property type="project" value="InterPro"/>
</dbReference>
<dbReference type="InterPro" id="IPR029035">
    <property type="entry name" value="DHS-like_NAD/FAD-binding_dom"/>
</dbReference>
<dbReference type="InterPro" id="IPR012001">
    <property type="entry name" value="Thiamin_PyroP_enz_TPP-bd_dom"/>
</dbReference>
<dbReference type="CDD" id="cd07035">
    <property type="entry name" value="TPP_PYR_POX_like"/>
    <property type="match status" value="1"/>
</dbReference>
<keyword evidence="3 4" id="KW-0786">Thiamine pyrophosphate</keyword>
<dbReference type="Gene3D" id="3.40.50.970">
    <property type="match status" value="2"/>
</dbReference>
<dbReference type="GO" id="GO:0050660">
    <property type="term" value="F:flavin adenine dinucleotide binding"/>
    <property type="evidence" value="ECO:0007669"/>
    <property type="project" value="TreeGrafter"/>
</dbReference>
<dbReference type="PANTHER" id="PTHR18968:SF166">
    <property type="entry name" value="2-HYDROXYACYL-COA LYASE 2"/>
    <property type="match status" value="1"/>
</dbReference>
<feature type="domain" description="Thiamine pyrophosphate enzyme central" evidence="5">
    <location>
        <begin position="208"/>
        <end position="342"/>
    </location>
</feature>
<sequence>MSAHHRLTLKQPSGRELLGGDLLAQCLKALGVEVAFGLHGGHLDAFLMGCAENDIELIDTRHETVAVQAAEGYAKVKGKTGVCFVTANSGFCNGLPGLATALADRSPIFCVTSSAPLRDAATNALQDFHDQVVLARPVTKFAHRITNVGEIPRLVSLAWRTANTGAPGPVLIDFPIDVLFTPVIEESVAWGNITAPEVSLPGPSPKAVEDVLKLAKEAQRPVILVGTGARGAISEVSAFAEKTGIPIFHSPKFSTGIAQNHPFYGGSATNLALLGPTGKPTPDLVIVLGARTGFILGGRSGAIIPNKDCKVVQIDIDGGEIGRSTHIDLGVVSDIALAVSALSSAVEKNSFKAPEDWVKTALGMRAFKAPHNESEPVIDTNNGNLHPYHAVKRLLQSLPEGNILCVDGGEVGGWTLQLMTEARASLSMVATGYLGFLGNGWGYSLGAAVADRSKLVVNIQGDGSAGFHIAELDTFKKFGLNILTVVVNNSVWGMSIAGQEMIYGKVTSQRPAAKLRVDTRYDVVAQGFACTGALIDATNSLKQTASETRKKTYEDLGPIDEGKSSKVLDGIAAAVEDIIKADGPGLIDLRVSPQPNQDTTKAMVGHTDDPNVIVVPYYDNIPRPYYK</sequence>
<organism evidence="8 9">
    <name type="scientific">Aaosphaeria arxii CBS 175.79</name>
    <dbReference type="NCBI Taxonomy" id="1450172"/>
    <lineage>
        <taxon>Eukaryota</taxon>
        <taxon>Fungi</taxon>
        <taxon>Dikarya</taxon>
        <taxon>Ascomycota</taxon>
        <taxon>Pezizomycotina</taxon>
        <taxon>Dothideomycetes</taxon>
        <taxon>Pleosporomycetidae</taxon>
        <taxon>Pleosporales</taxon>
        <taxon>Pleosporales incertae sedis</taxon>
        <taxon>Aaosphaeria</taxon>
    </lineage>
</organism>
<comment type="cofactor">
    <cofactor evidence="1">
        <name>thiamine diphosphate</name>
        <dbReference type="ChEBI" id="CHEBI:58937"/>
    </cofactor>
</comment>
<evidence type="ECO:0000259" key="6">
    <source>
        <dbReference type="Pfam" id="PF02775"/>
    </source>
</evidence>
<evidence type="ECO:0000256" key="4">
    <source>
        <dbReference type="RuleBase" id="RU362132"/>
    </source>
</evidence>
<evidence type="ECO:0000256" key="3">
    <source>
        <dbReference type="ARBA" id="ARBA00023052"/>
    </source>
</evidence>
<reference evidence="8" key="1">
    <citation type="journal article" date="2020" name="Stud. Mycol.">
        <title>101 Dothideomycetes genomes: a test case for predicting lifestyles and emergence of pathogens.</title>
        <authorList>
            <person name="Haridas S."/>
            <person name="Albert R."/>
            <person name="Binder M."/>
            <person name="Bloem J."/>
            <person name="Labutti K."/>
            <person name="Salamov A."/>
            <person name="Andreopoulos B."/>
            <person name="Baker S."/>
            <person name="Barry K."/>
            <person name="Bills G."/>
            <person name="Bluhm B."/>
            <person name="Cannon C."/>
            <person name="Castanera R."/>
            <person name="Culley D."/>
            <person name="Daum C."/>
            <person name="Ezra D."/>
            <person name="Gonzalez J."/>
            <person name="Henrissat B."/>
            <person name="Kuo A."/>
            <person name="Liang C."/>
            <person name="Lipzen A."/>
            <person name="Lutzoni F."/>
            <person name="Magnuson J."/>
            <person name="Mondo S."/>
            <person name="Nolan M."/>
            <person name="Ohm R."/>
            <person name="Pangilinan J."/>
            <person name="Park H.-J."/>
            <person name="Ramirez L."/>
            <person name="Alfaro M."/>
            <person name="Sun H."/>
            <person name="Tritt A."/>
            <person name="Yoshinaga Y."/>
            <person name="Zwiers L.-H."/>
            <person name="Turgeon B."/>
            <person name="Goodwin S."/>
            <person name="Spatafora J."/>
            <person name="Crous P."/>
            <person name="Grigoriev I."/>
        </authorList>
    </citation>
    <scope>NUCLEOTIDE SEQUENCE</scope>
    <source>
        <strain evidence="8">CBS 175.79</strain>
    </source>
</reference>
<dbReference type="GO" id="GO:0009097">
    <property type="term" value="P:isoleucine biosynthetic process"/>
    <property type="evidence" value="ECO:0007669"/>
    <property type="project" value="TreeGrafter"/>
</dbReference>
<dbReference type="EMBL" id="ML978067">
    <property type="protein sequence ID" value="KAF2019195.1"/>
    <property type="molecule type" value="Genomic_DNA"/>
</dbReference>
<dbReference type="OrthoDB" id="10006023at2759"/>
<dbReference type="InterPro" id="IPR029061">
    <property type="entry name" value="THDP-binding"/>
</dbReference>
<gene>
    <name evidence="8" type="ORF">BU24DRAFT_476240</name>
</gene>
<dbReference type="InterPro" id="IPR011766">
    <property type="entry name" value="TPP_enzyme_TPP-bd"/>
</dbReference>
<dbReference type="InterPro" id="IPR045229">
    <property type="entry name" value="TPP_enz"/>
</dbReference>
<proteinExistence type="inferred from homology"/>
<evidence type="ECO:0000256" key="1">
    <source>
        <dbReference type="ARBA" id="ARBA00001964"/>
    </source>
</evidence>
<evidence type="ECO:0000259" key="5">
    <source>
        <dbReference type="Pfam" id="PF00205"/>
    </source>
</evidence>
<dbReference type="AlphaFoldDB" id="A0A6A5Y0W6"/>
<dbReference type="PANTHER" id="PTHR18968">
    <property type="entry name" value="THIAMINE PYROPHOSPHATE ENZYMES"/>
    <property type="match status" value="1"/>
</dbReference>
<dbReference type="GeneID" id="54290322"/>
<name>A0A6A5Y0W6_9PLEO</name>
<protein>
    <submittedName>
        <fullName evidence="8">Thiamine pyrophosphate-requiring enzyme</fullName>
    </submittedName>
</protein>